<dbReference type="InterPro" id="IPR045153">
    <property type="entry name" value="Est1/Ebs1-like"/>
</dbReference>
<dbReference type="Proteomes" id="UP000292082">
    <property type="component" value="Unassembled WGS sequence"/>
</dbReference>
<protein>
    <recommendedName>
        <fullName evidence="2">DNA/RNA-binding domain-containing protein</fullName>
    </recommendedName>
</protein>
<accession>A0A4V2K6E8</accession>
<evidence type="ECO:0000256" key="1">
    <source>
        <dbReference type="SAM" id="MobiDB-lite"/>
    </source>
</evidence>
<feature type="compositionally biased region" description="Polar residues" evidence="1">
    <location>
        <begin position="242"/>
        <end position="253"/>
    </location>
</feature>
<dbReference type="GO" id="GO:0042162">
    <property type="term" value="F:telomeric DNA binding"/>
    <property type="evidence" value="ECO:0007669"/>
    <property type="project" value="TreeGrafter"/>
</dbReference>
<dbReference type="GO" id="GO:0000184">
    <property type="term" value="P:nuclear-transcribed mRNA catabolic process, nonsense-mediated decay"/>
    <property type="evidence" value="ECO:0007669"/>
    <property type="project" value="TreeGrafter"/>
</dbReference>
<organism evidence="3 4">
    <name type="scientific">Dichomitus squalens</name>
    <dbReference type="NCBI Taxonomy" id="114155"/>
    <lineage>
        <taxon>Eukaryota</taxon>
        <taxon>Fungi</taxon>
        <taxon>Dikarya</taxon>
        <taxon>Basidiomycota</taxon>
        <taxon>Agaricomycotina</taxon>
        <taxon>Agaricomycetes</taxon>
        <taxon>Polyporales</taxon>
        <taxon>Polyporaceae</taxon>
        <taxon>Dichomitus</taxon>
    </lineage>
</organism>
<dbReference type="SUPFAM" id="SSF48452">
    <property type="entry name" value="TPR-like"/>
    <property type="match status" value="1"/>
</dbReference>
<gene>
    <name evidence="3" type="ORF">BD310DRAFT_982188</name>
</gene>
<dbReference type="EMBL" id="ML145274">
    <property type="protein sequence ID" value="TBU51963.1"/>
    <property type="molecule type" value="Genomic_DNA"/>
</dbReference>
<dbReference type="PANTHER" id="PTHR15696">
    <property type="entry name" value="SMG-7 SUPPRESSOR WITH MORPHOLOGICAL EFFECT ON GENITALIA PROTEIN 7"/>
    <property type="match status" value="1"/>
</dbReference>
<dbReference type="GO" id="GO:0070034">
    <property type="term" value="F:telomerase RNA binding"/>
    <property type="evidence" value="ECO:0007669"/>
    <property type="project" value="TreeGrafter"/>
</dbReference>
<proteinExistence type="predicted"/>
<dbReference type="InterPro" id="IPR018834">
    <property type="entry name" value="DNA/RNA-bd_Est1-type"/>
</dbReference>
<reference evidence="3 4" key="1">
    <citation type="submission" date="2019-01" db="EMBL/GenBank/DDBJ databases">
        <title>Draft genome sequences of three monokaryotic isolates of the white-rot basidiomycete fungus Dichomitus squalens.</title>
        <authorList>
            <consortium name="DOE Joint Genome Institute"/>
            <person name="Lopez S.C."/>
            <person name="Andreopoulos B."/>
            <person name="Pangilinan J."/>
            <person name="Lipzen A."/>
            <person name="Riley R."/>
            <person name="Ahrendt S."/>
            <person name="Ng V."/>
            <person name="Barry K."/>
            <person name="Daum C."/>
            <person name="Grigoriev I.V."/>
            <person name="Hilden K.S."/>
            <person name="Makela M.R."/>
            <person name="de Vries R.P."/>
        </authorList>
    </citation>
    <scope>NUCLEOTIDE SEQUENCE [LARGE SCALE GENOMIC DNA]</scope>
    <source>
        <strain evidence="3 4">CBS 464.89</strain>
    </source>
</reference>
<dbReference type="InterPro" id="IPR011990">
    <property type="entry name" value="TPR-like_helical_dom_sf"/>
</dbReference>
<feature type="region of interest" description="Disordered" evidence="1">
    <location>
        <begin position="225"/>
        <end position="257"/>
    </location>
</feature>
<evidence type="ECO:0000259" key="2">
    <source>
        <dbReference type="Pfam" id="PF10373"/>
    </source>
</evidence>
<dbReference type="Gene3D" id="1.25.40.10">
    <property type="entry name" value="Tetratricopeptide repeat domain"/>
    <property type="match status" value="1"/>
</dbReference>
<sequence length="349" mass="38684">MPLGADAVAGAAAAHMHNIPSAGQEAARLVELDSDKGRWRQVAKDWFARGLAITPNSGKLQHYPGLLCRDEDGTDEELRGVYHFVKSMVAFHPFSTARESVLAMWSPAAQAQRQAPDARLTELFVLLHGMLFTNIQLDDFKRVLERFQKKPEIGDGEQVEEREWIMMALINIGSLLEYSHQTAVLRRVSGIEARSVGGPSLSPTLPTGVTAGKVKVLMAKRLDGDTSRMDIDDEDGEGRQGASETPNGSTPTAQELELPATLRHVTRLTFMMLLHTLRHPLHRPSEYVTPTLKPCEHDHAHLPHNRPPMTSCMCEAEEQQLWEDNWIEVDAGDKMCMDGGTSAVVIELN</sequence>
<dbReference type="AlphaFoldDB" id="A0A4V2K6E8"/>
<dbReference type="GO" id="GO:0005697">
    <property type="term" value="C:telomerase holoenzyme complex"/>
    <property type="evidence" value="ECO:0007669"/>
    <property type="project" value="TreeGrafter"/>
</dbReference>
<feature type="domain" description="DNA/RNA-binding" evidence="2">
    <location>
        <begin position="48"/>
        <end position="149"/>
    </location>
</feature>
<dbReference type="Pfam" id="PF10373">
    <property type="entry name" value="EST1_DNA_bind"/>
    <property type="match status" value="1"/>
</dbReference>
<evidence type="ECO:0000313" key="4">
    <source>
        <dbReference type="Proteomes" id="UP000292082"/>
    </source>
</evidence>
<evidence type="ECO:0000313" key="3">
    <source>
        <dbReference type="EMBL" id="TBU51963.1"/>
    </source>
</evidence>
<keyword evidence="4" id="KW-1185">Reference proteome</keyword>
<dbReference type="STRING" id="114155.A0A4V2K6E8"/>
<name>A0A4V2K6E8_9APHY</name>
<dbReference type="PANTHER" id="PTHR15696:SF0">
    <property type="entry name" value="TELOMERASE-BINDING PROTEIN EST1A"/>
    <property type="match status" value="1"/>
</dbReference>